<dbReference type="HOGENOM" id="CLU_863463_0_0_1"/>
<accession>A0A099NXZ0</accession>
<comment type="caution">
    <text evidence="1">The sequence shown here is derived from an EMBL/GenBank/DDBJ whole genome shotgun (WGS) entry which is preliminary data.</text>
</comment>
<dbReference type="EMBL" id="JQFK01000036">
    <property type="protein sequence ID" value="KGK37435.1"/>
    <property type="molecule type" value="Genomic_DNA"/>
</dbReference>
<reference evidence="3" key="1">
    <citation type="journal article" date="2014" name="Microb. Cell Fact.">
        <title>Exploiting Issatchenkia orientalis SD108 for succinic acid production.</title>
        <authorList>
            <person name="Xiao H."/>
            <person name="Shao Z."/>
            <person name="Jiang Y."/>
            <person name="Dole S."/>
            <person name="Zhao H."/>
        </authorList>
    </citation>
    <scope>NUCLEOTIDE SEQUENCE [LARGE SCALE GENOMIC DNA]</scope>
    <source>
        <strain evidence="3">SD108</strain>
    </source>
</reference>
<dbReference type="AlphaFoldDB" id="A0A099NXZ0"/>
<dbReference type="EMBL" id="NHMM01000001">
    <property type="protein sequence ID" value="OUT24429.1"/>
    <property type="molecule type" value="Genomic_DNA"/>
</dbReference>
<reference evidence="2 4" key="3">
    <citation type="submission" date="2017-05" db="EMBL/GenBank/DDBJ databases">
        <title>The Genome Sequence of Candida krusei Ckrusei653.</title>
        <authorList>
            <person name="Cuomo C."/>
            <person name="Forche A."/>
            <person name="Young S."/>
            <person name="Abouelleil A."/>
            <person name="Cao P."/>
            <person name="Chapman S."/>
            <person name="Cusick C."/>
            <person name="Shea T."/>
            <person name="Nusbaum C."/>
            <person name="Birren B."/>
        </authorList>
    </citation>
    <scope>NUCLEOTIDE SEQUENCE [LARGE SCALE GENOMIC DNA]</scope>
    <source>
        <strain evidence="2 4">Ckrusei653</strain>
    </source>
</reference>
<organism evidence="1 3">
    <name type="scientific">Pichia kudriavzevii</name>
    <name type="common">Yeast</name>
    <name type="synonym">Issatchenkia orientalis</name>
    <dbReference type="NCBI Taxonomy" id="4909"/>
    <lineage>
        <taxon>Eukaryota</taxon>
        <taxon>Fungi</taxon>
        <taxon>Dikarya</taxon>
        <taxon>Ascomycota</taxon>
        <taxon>Saccharomycotina</taxon>
        <taxon>Pichiomycetes</taxon>
        <taxon>Pichiales</taxon>
        <taxon>Pichiaceae</taxon>
        <taxon>Pichia</taxon>
    </lineage>
</organism>
<gene>
    <name evidence="2" type="ORF">CAS74_000817</name>
    <name evidence="1" type="ORF">JL09_g3413</name>
</gene>
<evidence type="ECO:0000313" key="4">
    <source>
        <dbReference type="Proteomes" id="UP000195871"/>
    </source>
</evidence>
<sequence length="322" mass="37350">MDKSLRHAIPVIRGTIKGRDKSKGLSQALEKVKGQLKLKYENHFSAPADYSQKDSIDLSIMPFSKPFDETTLPPFKPIERFRFNGEDFKVTDKEISSAPSEFPESRFPIVTKSSPLCTDYKMLKGVNSDLFSIYMMKGSVKSKSLHKCKWFVFQYFHSTSFLGSIMKSRPGVLVTCHNSRVFNFDGQVRGKLPALIQNSSYPFKFAVYRTKLKKLLRKHFLELYLKDTDFAERYDGLYKFSANLYPKTEADVNDFVTNLKTCLRKVRKIDLDILEKQYELENSKMPWRDINKVLLRNGITDFPIKPVHTGKKNPVIRNNTRR</sequence>
<proteinExistence type="predicted"/>
<reference evidence="1" key="2">
    <citation type="submission" date="2014-08" db="EMBL/GenBank/DDBJ databases">
        <title>Exploiting Issatchenkia orientalis SD108 for Succinic Acid Production.</title>
        <authorList>
            <person name="Xiao H."/>
            <person name="Shao Z."/>
            <person name="Jiang Y."/>
            <person name="Dole S."/>
            <person name="Zhao H."/>
        </authorList>
    </citation>
    <scope>NUCLEOTIDE SEQUENCE [LARGE SCALE GENOMIC DNA]</scope>
    <source>
        <strain evidence="1">SD108</strain>
    </source>
</reference>
<name>A0A099NXZ0_PICKU</name>
<dbReference type="Proteomes" id="UP000029867">
    <property type="component" value="Unassembled WGS sequence"/>
</dbReference>
<dbReference type="Proteomes" id="UP000195871">
    <property type="component" value="Unassembled WGS sequence"/>
</dbReference>
<protein>
    <submittedName>
        <fullName evidence="1">Uncharacterized protein</fullName>
    </submittedName>
</protein>
<evidence type="ECO:0000313" key="2">
    <source>
        <dbReference type="EMBL" id="OUT24429.1"/>
    </source>
</evidence>
<dbReference type="VEuPathDB" id="FungiDB:C5L36_0C07990"/>
<evidence type="ECO:0000313" key="1">
    <source>
        <dbReference type="EMBL" id="KGK37435.1"/>
    </source>
</evidence>
<evidence type="ECO:0000313" key="3">
    <source>
        <dbReference type="Proteomes" id="UP000029867"/>
    </source>
</evidence>